<gene>
    <name evidence="1" type="ORF">NJU99_09010</name>
</gene>
<proteinExistence type="predicted"/>
<protein>
    <submittedName>
        <fullName evidence="1">Uncharacterized protein</fullName>
    </submittedName>
</protein>
<dbReference type="EMBL" id="CP100595">
    <property type="protein sequence ID" value="UTJ05407.1"/>
    <property type="molecule type" value="Genomic_DNA"/>
</dbReference>
<dbReference type="Proteomes" id="UP001060012">
    <property type="component" value="Chromosome"/>
</dbReference>
<reference evidence="1" key="1">
    <citation type="submission" date="2022-07" db="EMBL/GenBank/DDBJ databases">
        <title>Arcobacter roscoffensis sp. nov., a marine bacterium isolated from coastal seawater collected from Roscoff, France.</title>
        <authorList>
            <person name="Pascual J."/>
            <person name="Lepeaux C."/>
            <person name="Methner A."/>
            <person name="Overmann J."/>
        </authorList>
    </citation>
    <scope>NUCLEOTIDE SEQUENCE</scope>
    <source>
        <strain evidence="1">ARW1-2F2</strain>
    </source>
</reference>
<name>A0ABY5E0L7_9BACT</name>
<accession>A0ABY5E0L7</accession>
<keyword evidence="2" id="KW-1185">Reference proteome</keyword>
<dbReference type="RefSeq" id="WP_254575588.1">
    <property type="nucleotide sequence ID" value="NZ_CP100595.1"/>
</dbReference>
<organism evidence="1 2">
    <name type="scientific">Arcobacter roscoffensis</name>
    <dbReference type="NCBI Taxonomy" id="2961520"/>
    <lineage>
        <taxon>Bacteria</taxon>
        <taxon>Pseudomonadati</taxon>
        <taxon>Campylobacterota</taxon>
        <taxon>Epsilonproteobacteria</taxon>
        <taxon>Campylobacterales</taxon>
        <taxon>Arcobacteraceae</taxon>
        <taxon>Arcobacter</taxon>
    </lineage>
</organism>
<sequence>MEKKLLKLGYKKDSVDKIFQGKFCPPAKKLFILEDEYGIPIHAWRDIKSFIKNSLTDEQKQI</sequence>
<evidence type="ECO:0000313" key="2">
    <source>
        <dbReference type="Proteomes" id="UP001060012"/>
    </source>
</evidence>
<evidence type="ECO:0000313" key="1">
    <source>
        <dbReference type="EMBL" id="UTJ05407.1"/>
    </source>
</evidence>